<dbReference type="InParanoid" id="A0A2H3CP62"/>
<name>A0A2H3CP62_ARMGA</name>
<protein>
    <submittedName>
        <fullName evidence="1">Uncharacterized protein</fullName>
    </submittedName>
</protein>
<dbReference type="AlphaFoldDB" id="A0A2H3CP62"/>
<organism evidence="1 2">
    <name type="scientific">Armillaria gallica</name>
    <name type="common">Bulbous honey fungus</name>
    <name type="synonym">Armillaria bulbosa</name>
    <dbReference type="NCBI Taxonomy" id="47427"/>
    <lineage>
        <taxon>Eukaryota</taxon>
        <taxon>Fungi</taxon>
        <taxon>Dikarya</taxon>
        <taxon>Basidiomycota</taxon>
        <taxon>Agaricomycotina</taxon>
        <taxon>Agaricomycetes</taxon>
        <taxon>Agaricomycetidae</taxon>
        <taxon>Agaricales</taxon>
        <taxon>Marasmiineae</taxon>
        <taxon>Physalacriaceae</taxon>
        <taxon>Armillaria</taxon>
    </lineage>
</organism>
<accession>A0A2H3CP62</accession>
<sequence length="260" mass="29536">MLSYQNRCQSQKRMLEYGREAPGIKIKDVRLELRFQASVEDIVQVDIDVLYGRGCHSLYTEARGVQECIIIAVHEANDLRFVTAPPVGSQDGALVGIGWKPDEKIDDLSSMREKTWKSGRLAVPWLYPVHPYIIRSAQCTTCRYSSGGIEHKPVDEHITTEDHVASARFVIINGSWFLLCRLTGGSDDASASDETREISLVLIVAHHTHTWFFLQLQGGRRWEMRVQRRARIFGDLPHTGTHTCIQYRYPLALADRAVTE</sequence>
<reference evidence="2" key="1">
    <citation type="journal article" date="2017" name="Nat. Ecol. Evol.">
        <title>Genome expansion and lineage-specific genetic innovations in the forest pathogenic fungi Armillaria.</title>
        <authorList>
            <person name="Sipos G."/>
            <person name="Prasanna A.N."/>
            <person name="Walter M.C."/>
            <person name="O'Connor E."/>
            <person name="Balint B."/>
            <person name="Krizsan K."/>
            <person name="Kiss B."/>
            <person name="Hess J."/>
            <person name="Varga T."/>
            <person name="Slot J."/>
            <person name="Riley R."/>
            <person name="Boka B."/>
            <person name="Rigling D."/>
            <person name="Barry K."/>
            <person name="Lee J."/>
            <person name="Mihaltcheva S."/>
            <person name="LaButti K."/>
            <person name="Lipzen A."/>
            <person name="Waldron R."/>
            <person name="Moloney N.M."/>
            <person name="Sperisen C."/>
            <person name="Kredics L."/>
            <person name="Vagvoelgyi C."/>
            <person name="Patrignani A."/>
            <person name="Fitzpatrick D."/>
            <person name="Nagy I."/>
            <person name="Doyle S."/>
            <person name="Anderson J.B."/>
            <person name="Grigoriev I.V."/>
            <person name="Gueldener U."/>
            <person name="Muensterkoetter M."/>
            <person name="Nagy L.G."/>
        </authorList>
    </citation>
    <scope>NUCLEOTIDE SEQUENCE [LARGE SCALE GENOMIC DNA]</scope>
    <source>
        <strain evidence="2">Ar21-2</strain>
    </source>
</reference>
<gene>
    <name evidence="1" type="ORF">ARMGADRAFT_1146748</name>
</gene>
<proteinExistence type="predicted"/>
<evidence type="ECO:0000313" key="2">
    <source>
        <dbReference type="Proteomes" id="UP000217790"/>
    </source>
</evidence>
<keyword evidence="2" id="KW-1185">Reference proteome</keyword>
<dbReference type="Proteomes" id="UP000217790">
    <property type="component" value="Unassembled WGS sequence"/>
</dbReference>
<dbReference type="EMBL" id="KZ293736">
    <property type="protein sequence ID" value="PBK81022.1"/>
    <property type="molecule type" value="Genomic_DNA"/>
</dbReference>
<evidence type="ECO:0000313" key="1">
    <source>
        <dbReference type="EMBL" id="PBK81022.1"/>
    </source>
</evidence>